<evidence type="ECO:0000313" key="2">
    <source>
        <dbReference type="Proteomes" id="UP001492541"/>
    </source>
</evidence>
<accession>A0ABZ3H2S6</accession>
<sequence>MQEGIDESVVDDILKTAEADTPEGKLEKLEKEVDLIKGSIKKLLIDIRETLNNIENPFQNLQSLAEGLGYAASQAPPPQQIQIIPGKPLEEQMEEETQEGEKPAEEEVSVDHAGGVNEGMGFNKSVQNGFTSQDKPESEENIKGGEFIGMEVVQPEFGALEGAGKDTIFADKKLLKYDIEVLFEIMGWVRGMLEKYNIESLKLMLRIFESAGYIKEETAEFVSQIADLIVMNDNFEEIVFELYRLYKILYPDDRTIDSKVLSLILDRKIVM</sequence>
<dbReference type="RefSeq" id="WP_193806979.1">
    <property type="nucleotide sequence ID" value="NZ_CP087714.1"/>
</dbReference>
<reference evidence="1 2" key="1">
    <citation type="submission" date="2021-11" db="EMBL/GenBank/DDBJ databases">
        <title>Whole genome of Geoglobus acetivorans.</title>
        <authorList>
            <person name="Liu D."/>
        </authorList>
    </citation>
    <scope>NUCLEOTIDE SEQUENCE [LARGE SCALE GENOMIC DNA]</scope>
    <source>
        <strain evidence="1 2">SBH6</strain>
    </source>
</reference>
<keyword evidence="2" id="KW-1185">Reference proteome</keyword>
<proteinExistence type="predicted"/>
<name>A0ABZ3H2S6_GEOAI</name>
<dbReference type="Proteomes" id="UP001492541">
    <property type="component" value="Chromosome"/>
</dbReference>
<evidence type="ECO:0008006" key="3">
    <source>
        <dbReference type="Google" id="ProtNLM"/>
    </source>
</evidence>
<gene>
    <name evidence="1" type="ORF">LPQ35_10850</name>
</gene>
<protein>
    <recommendedName>
        <fullName evidence="3">Archaeal flagella protein FlaD/E domain-containing protein</fullName>
    </recommendedName>
</protein>
<dbReference type="EMBL" id="CP087714">
    <property type="protein sequence ID" value="XAT63737.1"/>
    <property type="molecule type" value="Genomic_DNA"/>
</dbReference>
<dbReference type="GeneID" id="90450201"/>
<evidence type="ECO:0000313" key="1">
    <source>
        <dbReference type="EMBL" id="XAT63737.1"/>
    </source>
</evidence>
<organism evidence="1 2">
    <name type="scientific">Geoglobus acetivorans</name>
    <dbReference type="NCBI Taxonomy" id="565033"/>
    <lineage>
        <taxon>Archaea</taxon>
        <taxon>Methanobacteriati</taxon>
        <taxon>Methanobacteriota</taxon>
        <taxon>Archaeoglobi</taxon>
        <taxon>Archaeoglobales</taxon>
        <taxon>Archaeoglobaceae</taxon>
        <taxon>Geoglobus</taxon>
    </lineage>
</organism>